<feature type="transmembrane region" description="Helical" evidence="6">
    <location>
        <begin position="15"/>
        <end position="34"/>
    </location>
</feature>
<name>L1JDX9_GUITC</name>
<keyword evidence="5 6" id="KW-0472">Membrane</keyword>
<evidence type="ECO:0000313" key="9">
    <source>
        <dbReference type="Proteomes" id="UP000011087"/>
    </source>
</evidence>
<reference evidence="9" key="2">
    <citation type="submission" date="2012-11" db="EMBL/GenBank/DDBJ databases">
        <authorList>
            <person name="Kuo A."/>
            <person name="Curtis B.A."/>
            <person name="Tanifuji G."/>
            <person name="Burki F."/>
            <person name="Gruber A."/>
            <person name="Irimia M."/>
            <person name="Maruyama S."/>
            <person name="Arias M.C."/>
            <person name="Ball S.G."/>
            <person name="Gile G.H."/>
            <person name="Hirakawa Y."/>
            <person name="Hopkins J.F."/>
            <person name="Rensing S.A."/>
            <person name="Schmutz J."/>
            <person name="Symeonidi A."/>
            <person name="Elias M."/>
            <person name="Eveleigh R.J."/>
            <person name="Herman E.K."/>
            <person name="Klute M.J."/>
            <person name="Nakayama T."/>
            <person name="Obornik M."/>
            <person name="Reyes-Prieto A."/>
            <person name="Armbrust E.V."/>
            <person name="Aves S.J."/>
            <person name="Beiko R.G."/>
            <person name="Coutinho P."/>
            <person name="Dacks J.B."/>
            <person name="Durnford D.G."/>
            <person name="Fast N.M."/>
            <person name="Green B.R."/>
            <person name="Grisdale C."/>
            <person name="Hempe F."/>
            <person name="Henrissat B."/>
            <person name="Hoppner M.P."/>
            <person name="Ishida K.-I."/>
            <person name="Kim E."/>
            <person name="Koreny L."/>
            <person name="Kroth P.G."/>
            <person name="Liu Y."/>
            <person name="Malik S.-B."/>
            <person name="Maier U.G."/>
            <person name="McRose D."/>
            <person name="Mock T."/>
            <person name="Neilson J.A."/>
            <person name="Onodera N.T."/>
            <person name="Poole A.M."/>
            <person name="Pritham E.J."/>
            <person name="Richards T.A."/>
            <person name="Rocap G."/>
            <person name="Roy S.W."/>
            <person name="Sarai C."/>
            <person name="Schaack S."/>
            <person name="Shirato S."/>
            <person name="Slamovits C.H."/>
            <person name="Spencer D.F."/>
            <person name="Suzuki S."/>
            <person name="Worden A.Z."/>
            <person name="Zauner S."/>
            <person name="Barry K."/>
            <person name="Bell C."/>
            <person name="Bharti A.K."/>
            <person name="Crow J.A."/>
            <person name="Grimwood J."/>
            <person name="Kramer R."/>
            <person name="Lindquist E."/>
            <person name="Lucas S."/>
            <person name="Salamov A."/>
            <person name="McFadden G.I."/>
            <person name="Lane C.E."/>
            <person name="Keeling P.J."/>
            <person name="Gray M.W."/>
            <person name="Grigoriev I.V."/>
            <person name="Archibald J.M."/>
        </authorList>
    </citation>
    <scope>NUCLEOTIDE SEQUENCE</scope>
    <source>
        <strain evidence="9">CCMP2712</strain>
    </source>
</reference>
<dbReference type="OrthoDB" id="378564at2759"/>
<dbReference type="PANTHER" id="PTHR21347:SF0">
    <property type="entry name" value="LIPID SCRAMBLASE CLPTM1L"/>
    <property type="match status" value="1"/>
</dbReference>
<gene>
    <name evidence="7" type="ORF">GUITHDRAFT_86653</name>
</gene>
<dbReference type="Proteomes" id="UP000011087">
    <property type="component" value="Unassembled WGS sequence"/>
</dbReference>
<evidence type="ECO:0000256" key="5">
    <source>
        <dbReference type="ARBA" id="ARBA00023136"/>
    </source>
</evidence>
<evidence type="ECO:0000256" key="6">
    <source>
        <dbReference type="SAM" id="Phobius"/>
    </source>
</evidence>
<reference evidence="8" key="3">
    <citation type="submission" date="2016-03" db="UniProtKB">
        <authorList>
            <consortium name="EnsemblProtists"/>
        </authorList>
    </citation>
    <scope>IDENTIFICATION</scope>
</reference>
<feature type="transmembrane region" description="Helical" evidence="6">
    <location>
        <begin position="135"/>
        <end position="156"/>
    </location>
</feature>
<dbReference type="AlphaFoldDB" id="L1JDX9"/>
<dbReference type="STRING" id="905079.L1JDX9"/>
<dbReference type="PANTHER" id="PTHR21347">
    <property type="entry name" value="CLEFT LIP AND PALATE ASSOCIATED TRANSMEMBRANE PROTEIN-RELATED"/>
    <property type="match status" value="1"/>
</dbReference>
<evidence type="ECO:0000313" key="8">
    <source>
        <dbReference type="EnsemblProtists" id="EKX46738"/>
    </source>
</evidence>
<dbReference type="HOGENOM" id="CLU_098403_0_0_1"/>
<comment type="similarity">
    <text evidence="2">Belongs to the CLPTM1 family.</text>
</comment>
<feature type="transmembrane region" description="Helical" evidence="6">
    <location>
        <begin position="94"/>
        <end position="114"/>
    </location>
</feature>
<dbReference type="eggNOG" id="KOG2489">
    <property type="taxonomic scope" value="Eukaryota"/>
</dbReference>
<evidence type="ECO:0000256" key="4">
    <source>
        <dbReference type="ARBA" id="ARBA00022989"/>
    </source>
</evidence>
<organism evidence="7">
    <name type="scientific">Guillardia theta (strain CCMP2712)</name>
    <name type="common">Cryptophyte</name>
    <dbReference type="NCBI Taxonomy" id="905079"/>
    <lineage>
        <taxon>Eukaryota</taxon>
        <taxon>Cryptophyceae</taxon>
        <taxon>Pyrenomonadales</taxon>
        <taxon>Geminigeraceae</taxon>
        <taxon>Guillardia</taxon>
    </lineage>
</organism>
<evidence type="ECO:0000256" key="1">
    <source>
        <dbReference type="ARBA" id="ARBA00004141"/>
    </source>
</evidence>
<feature type="transmembrane region" description="Helical" evidence="6">
    <location>
        <begin position="69"/>
        <end position="88"/>
    </location>
</feature>
<dbReference type="GO" id="GO:0012505">
    <property type="term" value="C:endomembrane system"/>
    <property type="evidence" value="ECO:0007669"/>
    <property type="project" value="TreeGrafter"/>
</dbReference>
<evidence type="ECO:0000256" key="3">
    <source>
        <dbReference type="ARBA" id="ARBA00022692"/>
    </source>
</evidence>
<keyword evidence="9" id="KW-1185">Reference proteome</keyword>
<dbReference type="InterPro" id="IPR008429">
    <property type="entry name" value="CLPTM1"/>
</dbReference>
<keyword evidence="4 6" id="KW-1133">Transmembrane helix</keyword>
<protein>
    <submittedName>
        <fullName evidence="7 8">Uncharacterized protein</fullName>
    </submittedName>
</protein>
<evidence type="ECO:0000256" key="2">
    <source>
        <dbReference type="ARBA" id="ARBA00009310"/>
    </source>
</evidence>
<dbReference type="RefSeq" id="XP_005833718.1">
    <property type="nucleotide sequence ID" value="XM_005833661.1"/>
</dbReference>
<dbReference type="EnsemblProtists" id="EKX46738">
    <property type="protein sequence ID" value="EKX46738"/>
    <property type="gene ID" value="GUITHDRAFT_86653"/>
</dbReference>
<evidence type="ECO:0000313" key="7">
    <source>
        <dbReference type="EMBL" id="EKX46738.1"/>
    </source>
</evidence>
<sequence length="193" mass="22619">MELVVFLYLLDNDTSYLVLFTVGGGLLVNVWKLIKAWSLMRGRGSDKEAEDLRAEQAISRHIDYIASAYLLNILGPPIVGYAVYSLVYEDQRGWYSWALQSGVNVVYAVGFMMMTPQLFLNYKYKSVEHLPWRALIYRALNTFIDDLFAFVITMPGLHRMSVFRDDIVFFIYLYQRWIYRKRRPASETSMHEL</sequence>
<dbReference type="GeneID" id="17303259"/>
<comment type="subcellular location">
    <subcellularLocation>
        <location evidence="1">Membrane</location>
        <topology evidence="1">Multi-pass membrane protein</topology>
    </subcellularLocation>
</comment>
<accession>L1JDX9</accession>
<dbReference type="GO" id="GO:0016020">
    <property type="term" value="C:membrane"/>
    <property type="evidence" value="ECO:0007669"/>
    <property type="project" value="UniProtKB-SubCell"/>
</dbReference>
<proteinExistence type="inferred from homology"/>
<dbReference type="Pfam" id="PF05602">
    <property type="entry name" value="CLPTM1"/>
    <property type="match status" value="1"/>
</dbReference>
<reference evidence="7 9" key="1">
    <citation type="journal article" date="2012" name="Nature">
        <title>Algal genomes reveal evolutionary mosaicism and the fate of nucleomorphs.</title>
        <authorList>
            <consortium name="DOE Joint Genome Institute"/>
            <person name="Curtis B.A."/>
            <person name="Tanifuji G."/>
            <person name="Burki F."/>
            <person name="Gruber A."/>
            <person name="Irimia M."/>
            <person name="Maruyama S."/>
            <person name="Arias M.C."/>
            <person name="Ball S.G."/>
            <person name="Gile G.H."/>
            <person name="Hirakawa Y."/>
            <person name="Hopkins J.F."/>
            <person name="Kuo A."/>
            <person name="Rensing S.A."/>
            <person name="Schmutz J."/>
            <person name="Symeonidi A."/>
            <person name="Elias M."/>
            <person name="Eveleigh R.J."/>
            <person name="Herman E.K."/>
            <person name="Klute M.J."/>
            <person name="Nakayama T."/>
            <person name="Obornik M."/>
            <person name="Reyes-Prieto A."/>
            <person name="Armbrust E.V."/>
            <person name="Aves S.J."/>
            <person name="Beiko R.G."/>
            <person name="Coutinho P."/>
            <person name="Dacks J.B."/>
            <person name="Durnford D.G."/>
            <person name="Fast N.M."/>
            <person name="Green B.R."/>
            <person name="Grisdale C.J."/>
            <person name="Hempel F."/>
            <person name="Henrissat B."/>
            <person name="Hoppner M.P."/>
            <person name="Ishida K."/>
            <person name="Kim E."/>
            <person name="Koreny L."/>
            <person name="Kroth P.G."/>
            <person name="Liu Y."/>
            <person name="Malik S.B."/>
            <person name="Maier U.G."/>
            <person name="McRose D."/>
            <person name="Mock T."/>
            <person name="Neilson J.A."/>
            <person name="Onodera N.T."/>
            <person name="Poole A.M."/>
            <person name="Pritham E.J."/>
            <person name="Richards T.A."/>
            <person name="Rocap G."/>
            <person name="Roy S.W."/>
            <person name="Sarai C."/>
            <person name="Schaack S."/>
            <person name="Shirato S."/>
            <person name="Slamovits C.H."/>
            <person name="Spencer D.F."/>
            <person name="Suzuki S."/>
            <person name="Worden A.Z."/>
            <person name="Zauner S."/>
            <person name="Barry K."/>
            <person name="Bell C."/>
            <person name="Bharti A.K."/>
            <person name="Crow J.A."/>
            <person name="Grimwood J."/>
            <person name="Kramer R."/>
            <person name="Lindquist E."/>
            <person name="Lucas S."/>
            <person name="Salamov A."/>
            <person name="McFadden G.I."/>
            <person name="Lane C.E."/>
            <person name="Keeling P.J."/>
            <person name="Gray M.W."/>
            <person name="Grigoriev I.V."/>
            <person name="Archibald J.M."/>
        </authorList>
    </citation>
    <scope>NUCLEOTIDE SEQUENCE</scope>
    <source>
        <strain evidence="7 9">CCMP2712</strain>
    </source>
</reference>
<dbReference type="KEGG" id="gtt:GUITHDRAFT_86653"/>
<keyword evidence="3 6" id="KW-0812">Transmembrane</keyword>
<dbReference type="EMBL" id="JH992993">
    <property type="protein sequence ID" value="EKX46738.1"/>
    <property type="molecule type" value="Genomic_DNA"/>
</dbReference>